<dbReference type="PANTHER" id="PTHR46142">
    <property type="match status" value="1"/>
</dbReference>
<name>A0A5B8V2M5_9SPHI</name>
<dbReference type="Proteomes" id="UP000321479">
    <property type="component" value="Chromosome"/>
</dbReference>
<gene>
    <name evidence="2" type="ORF">FRZ54_12890</name>
</gene>
<evidence type="ECO:0000313" key="3">
    <source>
        <dbReference type="Proteomes" id="UP000321479"/>
    </source>
</evidence>
<organism evidence="2 3">
    <name type="scientific">Mucilaginibacter ginsenosidivorans</name>
    <dbReference type="NCBI Taxonomy" id="398053"/>
    <lineage>
        <taxon>Bacteria</taxon>
        <taxon>Pseudomonadati</taxon>
        <taxon>Bacteroidota</taxon>
        <taxon>Sphingobacteriia</taxon>
        <taxon>Sphingobacteriales</taxon>
        <taxon>Sphingobacteriaceae</taxon>
        <taxon>Mucilaginibacter</taxon>
    </lineage>
</organism>
<dbReference type="PANTHER" id="PTHR46142:SF3">
    <property type="entry name" value="F18B13.24 PROTEIN"/>
    <property type="match status" value="1"/>
</dbReference>
<dbReference type="PROSITE" id="PS51819">
    <property type="entry name" value="VOC"/>
    <property type="match status" value="1"/>
</dbReference>
<reference evidence="2 3" key="1">
    <citation type="journal article" date="2017" name="Curr. Microbiol.">
        <title>Mucilaginibacter ginsenosidivorans sp. nov., Isolated from Soil of Ginseng Field.</title>
        <authorList>
            <person name="Kim M.M."/>
            <person name="Siddiqi M.Z."/>
            <person name="Im W.T."/>
        </authorList>
    </citation>
    <scope>NUCLEOTIDE SEQUENCE [LARGE SCALE GENOMIC DNA]</scope>
    <source>
        <strain evidence="2 3">Gsoil 3017</strain>
    </source>
</reference>
<evidence type="ECO:0000313" key="2">
    <source>
        <dbReference type="EMBL" id="QEC65670.1"/>
    </source>
</evidence>
<accession>A0A5B8V2M5</accession>
<feature type="domain" description="VOC" evidence="1">
    <location>
        <begin position="8"/>
        <end position="129"/>
    </location>
</feature>
<evidence type="ECO:0000259" key="1">
    <source>
        <dbReference type="PROSITE" id="PS51819"/>
    </source>
</evidence>
<protein>
    <submittedName>
        <fullName evidence="2">VOC family protein</fullName>
    </submittedName>
</protein>
<dbReference type="SUPFAM" id="SSF54593">
    <property type="entry name" value="Glyoxalase/Bleomycin resistance protein/Dihydroxybiphenyl dioxygenase"/>
    <property type="match status" value="1"/>
</dbReference>
<dbReference type="InterPro" id="IPR029068">
    <property type="entry name" value="Glyas_Bleomycin-R_OHBP_Dase"/>
</dbReference>
<dbReference type="Gene3D" id="3.10.180.10">
    <property type="entry name" value="2,3-Dihydroxybiphenyl 1,2-Dioxygenase, domain 1"/>
    <property type="match status" value="1"/>
</dbReference>
<dbReference type="InterPro" id="IPR004360">
    <property type="entry name" value="Glyas_Fos-R_dOase_dom"/>
</dbReference>
<dbReference type="AlphaFoldDB" id="A0A5B8V2M5"/>
<dbReference type="OrthoDB" id="192739at2"/>
<keyword evidence="3" id="KW-1185">Reference proteome</keyword>
<dbReference type="KEGG" id="mgin:FRZ54_12890"/>
<dbReference type="Pfam" id="PF00903">
    <property type="entry name" value="Glyoxalase"/>
    <property type="match status" value="1"/>
</dbReference>
<dbReference type="InterPro" id="IPR037523">
    <property type="entry name" value="VOC_core"/>
</dbReference>
<sequence length="130" mass="14800">MAQSNAPSVNHVAICTHDLKKSVAFYSDVMQLKKIPNPFKDTVHQWFSIGGGAALHVIAGNCPTEEHNINNHLCFKVASLPDFMKRLDEYNIKYGDWQGNYKKTLLRADGVLQIYFQDPDGYWIEVNNDK</sequence>
<proteinExistence type="predicted"/>
<dbReference type="EMBL" id="CP042436">
    <property type="protein sequence ID" value="QEC65670.1"/>
    <property type="molecule type" value="Genomic_DNA"/>
</dbReference>